<comment type="caution">
    <text evidence="2">The sequence shown here is derived from an EMBL/GenBank/DDBJ whole genome shotgun (WGS) entry which is preliminary data.</text>
</comment>
<evidence type="ECO:0000256" key="1">
    <source>
        <dbReference type="SAM" id="MobiDB-lite"/>
    </source>
</evidence>
<feature type="compositionally biased region" description="Polar residues" evidence="1">
    <location>
        <begin position="1"/>
        <end position="11"/>
    </location>
</feature>
<dbReference type="Proteomes" id="UP000613768">
    <property type="component" value="Unassembled WGS sequence"/>
</dbReference>
<sequence>MSEASIDQYSETGAIDPAARQMSVQRQGQLAFATAPCVPQKKTAPEGAVKAASSSVLEEGNR</sequence>
<proteinExistence type="predicted"/>
<evidence type="ECO:0000313" key="2">
    <source>
        <dbReference type="EMBL" id="MBD8528232.1"/>
    </source>
</evidence>
<keyword evidence="3" id="KW-1185">Reference proteome</keyword>
<dbReference type="AlphaFoldDB" id="A0AAW3ZVB5"/>
<gene>
    <name evidence="2" type="ORF">IFO71_20990</name>
</gene>
<protein>
    <submittedName>
        <fullName evidence="2">Uncharacterized protein</fullName>
    </submittedName>
</protein>
<accession>A0AAW3ZVB5</accession>
<name>A0AAW3ZVB5_9GAMM</name>
<dbReference type="EMBL" id="JACYTR010000100">
    <property type="protein sequence ID" value="MBD8528232.1"/>
    <property type="molecule type" value="Genomic_DNA"/>
</dbReference>
<organism evidence="2 3">
    <name type="scientific">Pseudomarimonas arenosa</name>
    <dbReference type="NCBI Taxonomy" id="2774145"/>
    <lineage>
        <taxon>Bacteria</taxon>
        <taxon>Pseudomonadati</taxon>
        <taxon>Pseudomonadota</taxon>
        <taxon>Gammaproteobacteria</taxon>
        <taxon>Lysobacterales</taxon>
        <taxon>Lysobacteraceae</taxon>
        <taxon>Pseudomarimonas</taxon>
    </lineage>
</organism>
<dbReference type="RefSeq" id="WP_192031647.1">
    <property type="nucleotide sequence ID" value="NZ_JACYTR010000100.1"/>
</dbReference>
<reference evidence="2 3" key="1">
    <citation type="submission" date="2020-09" db="EMBL/GenBank/DDBJ databases">
        <title>Pseudoxanthomonas sp. CAU 1598 isolated from sand of Yaerae Beach.</title>
        <authorList>
            <person name="Kim W."/>
        </authorList>
    </citation>
    <scope>NUCLEOTIDE SEQUENCE [LARGE SCALE GENOMIC DNA]</scope>
    <source>
        <strain evidence="2 3">CAU 1598</strain>
    </source>
</reference>
<feature type="region of interest" description="Disordered" evidence="1">
    <location>
        <begin position="39"/>
        <end position="62"/>
    </location>
</feature>
<evidence type="ECO:0000313" key="3">
    <source>
        <dbReference type="Proteomes" id="UP000613768"/>
    </source>
</evidence>
<feature type="region of interest" description="Disordered" evidence="1">
    <location>
        <begin position="1"/>
        <end position="21"/>
    </location>
</feature>